<name>A0A845ES98_9BACL</name>
<evidence type="ECO:0000313" key="1">
    <source>
        <dbReference type="EMBL" id="MYL62327.1"/>
    </source>
</evidence>
<organism evidence="1 2">
    <name type="scientific">Guptibacillus hwajinpoensis</name>
    <dbReference type="NCBI Taxonomy" id="208199"/>
    <lineage>
        <taxon>Bacteria</taxon>
        <taxon>Bacillati</taxon>
        <taxon>Bacillota</taxon>
        <taxon>Bacilli</taxon>
        <taxon>Bacillales</taxon>
        <taxon>Guptibacillaceae</taxon>
        <taxon>Guptibacillus</taxon>
    </lineage>
</organism>
<dbReference type="Proteomes" id="UP000447833">
    <property type="component" value="Unassembled WGS sequence"/>
</dbReference>
<proteinExistence type="predicted"/>
<dbReference type="EMBL" id="WMEY01000001">
    <property type="protein sequence ID" value="MYL62327.1"/>
    <property type="molecule type" value="Genomic_DNA"/>
</dbReference>
<protein>
    <submittedName>
        <fullName evidence="1">Uncharacterized protein</fullName>
    </submittedName>
</protein>
<accession>A0A845ES98</accession>
<dbReference type="RefSeq" id="WP_160918187.1">
    <property type="nucleotide sequence ID" value="NZ_WMEY01000001.1"/>
</dbReference>
<dbReference type="AlphaFoldDB" id="A0A845ES98"/>
<gene>
    <name evidence="1" type="ORF">GLW07_03045</name>
</gene>
<comment type="caution">
    <text evidence="1">The sequence shown here is derived from an EMBL/GenBank/DDBJ whole genome shotgun (WGS) entry which is preliminary data.</text>
</comment>
<reference evidence="1 2" key="1">
    <citation type="submission" date="2019-11" db="EMBL/GenBank/DDBJ databases">
        <title>Genome sequences of 17 halophilic strains isolated from different environments.</title>
        <authorList>
            <person name="Furrow R.E."/>
        </authorList>
    </citation>
    <scope>NUCLEOTIDE SEQUENCE [LARGE SCALE GENOMIC DNA]</scope>
    <source>
        <strain evidence="1 2">22506_14_FS</strain>
    </source>
</reference>
<sequence>MMVIKLGEGTFVSFILGKRIKVIALDKEIGTLYINGEYKGKCDLAFILEKIHHLEYKEQDIKGLIEDEQMMYEELNKIIKNQIISPHYE</sequence>
<evidence type="ECO:0000313" key="2">
    <source>
        <dbReference type="Proteomes" id="UP000447833"/>
    </source>
</evidence>